<keyword evidence="4" id="KW-0274">FAD</keyword>
<dbReference type="PROSITE" id="PS51387">
    <property type="entry name" value="FAD_PCMH"/>
    <property type="match status" value="1"/>
</dbReference>
<protein>
    <submittedName>
        <fullName evidence="7">FAD-binding domain-containing protein</fullName>
    </submittedName>
</protein>
<accession>A0A132B3P3</accession>
<dbReference type="OrthoDB" id="415825at2759"/>
<dbReference type="InterPro" id="IPR016169">
    <property type="entry name" value="FAD-bd_PCMH_sub2"/>
</dbReference>
<name>A0A132B3P3_MOLSC</name>
<dbReference type="Gene3D" id="3.40.462.20">
    <property type="match status" value="1"/>
</dbReference>
<proteinExistence type="inferred from homology"/>
<dbReference type="Proteomes" id="UP000070700">
    <property type="component" value="Unassembled WGS sequence"/>
</dbReference>
<reference evidence="7 8" key="1">
    <citation type="submission" date="2015-10" db="EMBL/GenBank/DDBJ databases">
        <title>Full genome of DAOMC 229536 Phialocephala scopiformis, a fungal endophyte of spruce producing the potent anti-insectan compound rugulosin.</title>
        <authorList>
            <consortium name="DOE Joint Genome Institute"/>
            <person name="Walker A.K."/>
            <person name="Frasz S.L."/>
            <person name="Seifert K.A."/>
            <person name="Miller J.D."/>
            <person name="Mondo S.J."/>
            <person name="Labutti K."/>
            <person name="Lipzen A."/>
            <person name="Dockter R."/>
            <person name="Kennedy M."/>
            <person name="Grigoriev I.V."/>
            <person name="Spatafora J.W."/>
        </authorList>
    </citation>
    <scope>NUCLEOTIDE SEQUENCE [LARGE SCALE GENOMIC DNA]</scope>
    <source>
        <strain evidence="7 8">CBS 120377</strain>
    </source>
</reference>
<evidence type="ECO:0000256" key="2">
    <source>
        <dbReference type="ARBA" id="ARBA00005466"/>
    </source>
</evidence>
<dbReference type="GO" id="GO:0016491">
    <property type="term" value="F:oxidoreductase activity"/>
    <property type="evidence" value="ECO:0007669"/>
    <property type="project" value="UniProtKB-KW"/>
</dbReference>
<dbReference type="InterPro" id="IPR036318">
    <property type="entry name" value="FAD-bd_PCMH-like_sf"/>
</dbReference>
<dbReference type="Gene3D" id="3.30.465.10">
    <property type="match status" value="1"/>
</dbReference>
<dbReference type="InParanoid" id="A0A132B3P3"/>
<evidence type="ECO:0000256" key="4">
    <source>
        <dbReference type="ARBA" id="ARBA00022827"/>
    </source>
</evidence>
<dbReference type="STRING" id="149040.A0A132B3P3"/>
<dbReference type="PANTHER" id="PTHR42973:SF39">
    <property type="entry name" value="FAD-BINDING PCMH-TYPE DOMAIN-CONTAINING PROTEIN"/>
    <property type="match status" value="1"/>
</dbReference>
<dbReference type="InterPro" id="IPR006094">
    <property type="entry name" value="Oxid_FAD_bind_N"/>
</dbReference>
<dbReference type="Gene3D" id="3.30.43.10">
    <property type="entry name" value="Uridine Diphospho-n-acetylenolpyruvylglucosamine Reductase, domain 2"/>
    <property type="match status" value="1"/>
</dbReference>
<keyword evidence="3" id="KW-0285">Flavoprotein</keyword>
<dbReference type="KEGG" id="psco:LY89DRAFT_692085"/>
<dbReference type="SUPFAM" id="SSF56176">
    <property type="entry name" value="FAD-binding/transporter-associated domain-like"/>
    <property type="match status" value="1"/>
</dbReference>
<evidence type="ECO:0000256" key="3">
    <source>
        <dbReference type="ARBA" id="ARBA00022630"/>
    </source>
</evidence>
<dbReference type="InterPro" id="IPR016166">
    <property type="entry name" value="FAD-bd_PCMH"/>
</dbReference>
<evidence type="ECO:0000259" key="6">
    <source>
        <dbReference type="PROSITE" id="PS51387"/>
    </source>
</evidence>
<evidence type="ECO:0000313" key="8">
    <source>
        <dbReference type="Proteomes" id="UP000070700"/>
    </source>
</evidence>
<dbReference type="Pfam" id="PF01565">
    <property type="entry name" value="FAD_binding_4"/>
    <property type="match status" value="1"/>
</dbReference>
<evidence type="ECO:0000256" key="5">
    <source>
        <dbReference type="ARBA" id="ARBA00023002"/>
    </source>
</evidence>
<feature type="domain" description="FAD-binding PCMH-type" evidence="6">
    <location>
        <begin position="39"/>
        <end position="210"/>
    </location>
</feature>
<evidence type="ECO:0000313" key="7">
    <source>
        <dbReference type="EMBL" id="KUJ07010.1"/>
    </source>
</evidence>
<keyword evidence="8" id="KW-1185">Reference proteome</keyword>
<organism evidence="7 8">
    <name type="scientific">Mollisia scopiformis</name>
    <name type="common">Conifer needle endophyte fungus</name>
    <name type="synonym">Phialocephala scopiformis</name>
    <dbReference type="NCBI Taxonomy" id="149040"/>
    <lineage>
        <taxon>Eukaryota</taxon>
        <taxon>Fungi</taxon>
        <taxon>Dikarya</taxon>
        <taxon>Ascomycota</taxon>
        <taxon>Pezizomycotina</taxon>
        <taxon>Leotiomycetes</taxon>
        <taxon>Helotiales</taxon>
        <taxon>Mollisiaceae</taxon>
        <taxon>Mollisia</taxon>
    </lineage>
</organism>
<keyword evidence="5" id="KW-0560">Oxidoreductase</keyword>
<dbReference type="EMBL" id="KQ947442">
    <property type="protein sequence ID" value="KUJ07010.1"/>
    <property type="molecule type" value="Genomic_DNA"/>
</dbReference>
<evidence type="ECO:0000256" key="1">
    <source>
        <dbReference type="ARBA" id="ARBA00001974"/>
    </source>
</evidence>
<dbReference type="PANTHER" id="PTHR42973">
    <property type="entry name" value="BINDING OXIDOREDUCTASE, PUTATIVE (AFU_ORTHOLOGUE AFUA_1G17690)-RELATED"/>
    <property type="match status" value="1"/>
</dbReference>
<comment type="similarity">
    <text evidence="2">Belongs to the oxygen-dependent FAD-linked oxidoreductase family.</text>
</comment>
<dbReference type="GO" id="GO:0071949">
    <property type="term" value="F:FAD binding"/>
    <property type="evidence" value="ECO:0007669"/>
    <property type="project" value="InterPro"/>
</dbReference>
<dbReference type="AlphaFoldDB" id="A0A132B3P3"/>
<dbReference type="InterPro" id="IPR012951">
    <property type="entry name" value="BBE"/>
</dbReference>
<dbReference type="InterPro" id="IPR050416">
    <property type="entry name" value="FAD-linked_Oxidoreductase"/>
</dbReference>
<gene>
    <name evidence="7" type="ORF">LY89DRAFT_692085</name>
</gene>
<comment type="cofactor">
    <cofactor evidence="1">
        <name>FAD</name>
        <dbReference type="ChEBI" id="CHEBI:57692"/>
    </cofactor>
</comment>
<sequence>MAIDKSAIETLKTKLSPTSEIVPPDSEKYADSIKRWSAAAEKPAGLVVYPTTAADVSQIVLFAKENNIELATVGGGHGTSGAASTDGGVCIDLSKMRKVTVDPEAKTITAQGGALWRDVDAEAEKYQMATVGGTVNHTGIGGLTLGGGYGFLSPAYGLVIDNLLSVEMVLADGTIVTASDTSHPDLFWAIKGAGIGFGVATTFIYRAHSQKSPVWGGLMIFPKPHLGAVIQMANTVVQESEPGPVMLMGFAALPPTCQPVILALVWFNGSADEAEKYYKSLLDLGPLVNTAKEIPYSESNTLANGPSAHGLRRTMKGSAFLAPLELSFADTIWDEYIAFIEKVPDAQETLVMFEFVPFKKILAVPQTATAFANRGAYGNILLQPTWRDKVNDGVCREWTRAVSRMAREELERRVGEGTDEVTKSGEGEYGNYDSLGASGKTVFGVNFPRLVELKKRYDPQNVFCKGPSLQE</sequence>
<dbReference type="Pfam" id="PF08031">
    <property type="entry name" value="BBE"/>
    <property type="match status" value="1"/>
</dbReference>
<dbReference type="GeneID" id="28826194"/>
<dbReference type="RefSeq" id="XP_018061365.1">
    <property type="nucleotide sequence ID" value="XM_018216468.1"/>
</dbReference>
<dbReference type="InterPro" id="IPR016167">
    <property type="entry name" value="FAD-bd_PCMH_sub1"/>
</dbReference>